<dbReference type="AlphaFoldDB" id="A0A0H3D9G1"/>
<dbReference type="RefSeq" id="WP_013227311.1">
    <property type="nucleotide sequence ID" value="NC_014318.1"/>
</dbReference>
<feature type="region of interest" description="Disordered" evidence="1">
    <location>
        <begin position="134"/>
        <end position="174"/>
    </location>
</feature>
<evidence type="ECO:0008006" key="4">
    <source>
        <dbReference type="Google" id="ProtNLM"/>
    </source>
</evidence>
<evidence type="ECO:0000313" key="2">
    <source>
        <dbReference type="EMBL" id="ADJ47251.1"/>
    </source>
</evidence>
<dbReference type="Proteomes" id="UP000000328">
    <property type="component" value="Chromosome"/>
</dbReference>
<proteinExistence type="predicted"/>
<name>A0A0H3D9G1_AMYMU</name>
<gene>
    <name evidence="2" type="ordered locus">AMED_5493</name>
</gene>
<protein>
    <recommendedName>
        <fullName evidence="4">RHS repeat-associated core domain-containing protein</fullName>
    </recommendedName>
</protein>
<dbReference type="NCBIfam" id="TIGR03696">
    <property type="entry name" value="Rhs_assc_core"/>
    <property type="match status" value="1"/>
</dbReference>
<dbReference type="eggNOG" id="COG3209">
    <property type="taxonomic scope" value="Bacteria"/>
</dbReference>
<feature type="compositionally biased region" description="Basic residues" evidence="1">
    <location>
        <begin position="134"/>
        <end position="158"/>
    </location>
</feature>
<dbReference type="Gene3D" id="2.180.10.10">
    <property type="entry name" value="RHS repeat-associated core"/>
    <property type="match status" value="1"/>
</dbReference>
<dbReference type="OrthoDB" id="5994822at2"/>
<sequence>MVLQRGEDWASRTTVSVACSIHRLRELNRPTTSRWSLRTDGTPDANAVPGNQPGKLDYGWLGQHQRPYEHAGALPLVEMGARPYSPALGRFLSVDPVEGGSANDYDYTNADPINATDLDGERSHRHRRPVYRSRRHVTHRAYRRASHSVRRVTSHARYRSASYSRSTGGAPPLPLPNTSSDCIYAFCSHGMRDHGSHGSPPSSWPNWDHVGRDAGIGAATGAFIGGVGGCVVGFIVGPPGCIANAGAQGTFYGFMGGGAGLLWGLFFDN</sequence>
<evidence type="ECO:0000313" key="3">
    <source>
        <dbReference type="Proteomes" id="UP000000328"/>
    </source>
</evidence>
<dbReference type="GeneID" id="92873199"/>
<organism evidence="2 3">
    <name type="scientific">Amycolatopsis mediterranei (strain U-32)</name>
    <dbReference type="NCBI Taxonomy" id="749927"/>
    <lineage>
        <taxon>Bacteria</taxon>
        <taxon>Bacillati</taxon>
        <taxon>Actinomycetota</taxon>
        <taxon>Actinomycetes</taxon>
        <taxon>Pseudonocardiales</taxon>
        <taxon>Pseudonocardiaceae</taxon>
        <taxon>Amycolatopsis</taxon>
    </lineage>
</organism>
<accession>A0A0H3D9G1</accession>
<dbReference type="PATRIC" id="fig|749927.5.peg.5698"/>
<reference evidence="2 3" key="1">
    <citation type="journal article" date="2010" name="Cell Res.">
        <title>Complete genome sequence of the rifamycin SV-producing Amycolatopsis mediterranei U32 revealed its genetic characteristics in phylogeny and metabolism.</title>
        <authorList>
            <person name="Zhao W."/>
            <person name="Zhong Y."/>
            <person name="Yuan H."/>
            <person name="Wang J."/>
            <person name="Zheng H."/>
            <person name="Wang Y."/>
            <person name="Cen X."/>
            <person name="Xu F."/>
            <person name="Bai J."/>
            <person name="Han X."/>
            <person name="Lu G."/>
            <person name="Zhu Y."/>
            <person name="Shao Z."/>
            <person name="Yan H."/>
            <person name="Li C."/>
            <person name="Peng N."/>
            <person name="Zhang Z."/>
            <person name="Zhang Y."/>
            <person name="Lin W."/>
            <person name="Fan Y."/>
            <person name="Qin Z."/>
            <person name="Hu Y."/>
            <person name="Zhu B."/>
            <person name="Wang S."/>
            <person name="Ding X."/>
            <person name="Zhao G.P."/>
        </authorList>
    </citation>
    <scope>NUCLEOTIDE SEQUENCE [LARGE SCALE GENOMIC DNA]</scope>
    <source>
        <strain evidence="3">U-32</strain>
    </source>
</reference>
<dbReference type="InterPro" id="IPR022385">
    <property type="entry name" value="Rhs_assc_core"/>
</dbReference>
<evidence type="ECO:0000256" key="1">
    <source>
        <dbReference type="SAM" id="MobiDB-lite"/>
    </source>
</evidence>
<dbReference type="HOGENOM" id="CLU_1033049_0_0_11"/>
<dbReference type="KEGG" id="amd:AMED_5493"/>
<dbReference type="EMBL" id="CP002000">
    <property type="protein sequence ID" value="ADJ47251.1"/>
    <property type="molecule type" value="Genomic_DNA"/>
</dbReference>